<proteinExistence type="inferred from homology"/>
<sequence length="79" mass="8451">MDFIWFIIIGALAGWLASLLVKGHGLGCLGNILLGIVGGVIGGWLLRKLDLGPWGHFGTAFIGACVLLFIVNLFNRSTR</sequence>
<evidence type="ECO:0000256" key="6">
    <source>
        <dbReference type="ARBA" id="ARBA00023136"/>
    </source>
</evidence>
<keyword evidence="4 7" id="KW-0812">Transmembrane</keyword>
<evidence type="ECO:0000313" key="8">
    <source>
        <dbReference type="EMBL" id="ATL46488.1"/>
    </source>
</evidence>
<dbReference type="OrthoDB" id="1684438at2"/>
<reference evidence="8 9" key="1">
    <citation type="submission" date="2017-10" db="EMBL/GenBank/DDBJ databases">
        <title>Paenichitinophaga pekingensis gen. nov., sp. nov., isolated from activated sludge.</title>
        <authorList>
            <person name="Jin D."/>
            <person name="Kong X."/>
            <person name="Deng Y."/>
            <person name="Bai Z."/>
        </authorList>
    </citation>
    <scope>NUCLEOTIDE SEQUENCE [LARGE SCALE GENOMIC DNA]</scope>
    <source>
        <strain evidence="8 9">13</strain>
    </source>
</reference>
<organism evidence="8 9">
    <name type="scientific">Chitinophaga caeni</name>
    <dbReference type="NCBI Taxonomy" id="2029983"/>
    <lineage>
        <taxon>Bacteria</taxon>
        <taxon>Pseudomonadati</taxon>
        <taxon>Bacteroidota</taxon>
        <taxon>Chitinophagia</taxon>
        <taxon>Chitinophagales</taxon>
        <taxon>Chitinophagaceae</taxon>
        <taxon>Chitinophaga</taxon>
    </lineage>
</organism>
<name>A0A291QR67_9BACT</name>
<dbReference type="EMBL" id="CP023777">
    <property type="protein sequence ID" value="ATL46488.1"/>
    <property type="molecule type" value="Genomic_DNA"/>
</dbReference>
<dbReference type="KEGG" id="cbae:COR50_04465"/>
<protein>
    <submittedName>
        <fullName evidence="8">GlsB/YeaQ/YmgE family stress response membrane protein</fullName>
    </submittedName>
</protein>
<dbReference type="PANTHER" id="PTHR33884:SF3">
    <property type="entry name" value="UPF0410 PROTEIN YMGE"/>
    <property type="match status" value="1"/>
</dbReference>
<keyword evidence="6 7" id="KW-0472">Membrane</keyword>
<evidence type="ECO:0000256" key="1">
    <source>
        <dbReference type="ARBA" id="ARBA00004651"/>
    </source>
</evidence>
<keyword evidence="3" id="KW-1003">Cell membrane</keyword>
<evidence type="ECO:0000256" key="3">
    <source>
        <dbReference type="ARBA" id="ARBA00022475"/>
    </source>
</evidence>
<evidence type="ECO:0000313" key="9">
    <source>
        <dbReference type="Proteomes" id="UP000220133"/>
    </source>
</evidence>
<keyword evidence="9" id="KW-1185">Reference proteome</keyword>
<feature type="transmembrane region" description="Helical" evidence="7">
    <location>
        <begin position="28"/>
        <end position="47"/>
    </location>
</feature>
<dbReference type="GO" id="GO:0005886">
    <property type="term" value="C:plasma membrane"/>
    <property type="evidence" value="ECO:0007669"/>
    <property type="project" value="UniProtKB-SubCell"/>
</dbReference>
<evidence type="ECO:0000256" key="2">
    <source>
        <dbReference type="ARBA" id="ARBA00011006"/>
    </source>
</evidence>
<keyword evidence="5 7" id="KW-1133">Transmembrane helix</keyword>
<feature type="transmembrane region" description="Helical" evidence="7">
    <location>
        <begin position="53"/>
        <end position="74"/>
    </location>
</feature>
<evidence type="ECO:0000256" key="4">
    <source>
        <dbReference type="ARBA" id="ARBA00022692"/>
    </source>
</evidence>
<comment type="similarity">
    <text evidence="2">Belongs to the UPF0410 family.</text>
</comment>
<dbReference type="InterPro" id="IPR007341">
    <property type="entry name" value="Transgly_assoc"/>
</dbReference>
<evidence type="ECO:0000256" key="5">
    <source>
        <dbReference type="ARBA" id="ARBA00022989"/>
    </source>
</evidence>
<dbReference type="Proteomes" id="UP000220133">
    <property type="component" value="Chromosome"/>
</dbReference>
<dbReference type="PANTHER" id="PTHR33884">
    <property type="entry name" value="UPF0410 PROTEIN YMGE"/>
    <property type="match status" value="1"/>
</dbReference>
<dbReference type="RefSeq" id="WP_098192876.1">
    <property type="nucleotide sequence ID" value="NZ_CP023777.1"/>
</dbReference>
<feature type="transmembrane region" description="Helical" evidence="7">
    <location>
        <begin position="6"/>
        <end position="21"/>
    </location>
</feature>
<evidence type="ECO:0000256" key="7">
    <source>
        <dbReference type="SAM" id="Phobius"/>
    </source>
</evidence>
<dbReference type="Pfam" id="PF04226">
    <property type="entry name" value="Transgly_assoc"/>
    <property type="match status" value="1"/>
</dbReference>
<gene>
    <name evidence="8" type="ORF">COR50_04465</name>
</gene>
<comment type="subcellular location">
    <subcellularLocation>
        <location evidence="1">Cell membrane</location>
        <topology evidence="1">Multi-pass membrane protein</topology>
    </subcellularLocation>
</comment>
<dbReference type="AlphaFoldDB" id="A0A291QR67"/>
<accession>A0A291QR67</accession>